<keyword evidence="10" id="KW-1185">Reference proteome</keyword>
<dbReference type="InterPro" id="IPR050347">
    <property type="entry name" value="Bact_Beta-galactosidase"/>
</dbReference>
<dbReference type="InterPro" id="IPR006102">
    <property type="entry name" value="Ig-like_GH2"/>
</dbReference>
<dbReference type="GO" id="GO:0030246">
    <property type="term" value="F:carbohydrate binding"/>
    <property type="evidence" value="ECO:0007669"/>
    <property type="project" value="InterPro"/>
</dbReference>
<dbReference type="InterPro" id="IPR023230">
    <property type="entry name" value="Glyco_hydro_2_CS"/>
</dbReference>
<dbReference type="RefSeq" id="WP_154347778.1">
    <property type="nucleotide sequence ID" value="NZ_WKJD01000021.1"/>
</dbReference>
<dbReference type="Pfam" id="PF02837">
    <property type="entry name" value="Glyco_hydro_2_N"/>
    <property type="match status" value="1"/>
</dbReference>
<comment type="similarity">
    <text evidence="2 7">Belongs to the glycosyl hydrolase 2 family.</text>
</comment>
<comment type="catalytic activity">
    <reaction evidence="1 7">
        <text>Hydrolysis of terminal non-reducing beta-D-galactose residues in beta-D-galactosides.</text>
        <dbReference type="EC" id="3.2.1.23"/>
    </reaction>
</comment>
<dbReference type="EMBL" id="WKJD01000021">
    <property type="protein sequence ID" value="MRX45215.1"/>
    <property type="molecule type" value="Genomic_DNA"/>
</dbReference>
<dbReference type="InterPro" id="IPR017853">
    <property type="entry name" value="GH"/>
</dbReference>
<dbReference type="InterPro" id="IPR004199">
    <property type="entry name" value="B-gal_small/dom_5"/>
</dbReference>
<dbReference type="InterPro" id="IPR011013">
    <property type="entry name" value="Gal_mutarotase_sf_dom"/>
</dbReference>
<evidence type="ECO:0000256" key="1">
    <source>
        <dbReference type="ARBA" id="ARBA00001412"/>
    </source>
</evidence>
<comment type="caution">
    <text evidence="9">The sequence shown here is derived from an EMBL/GenBank/DDBJ whole genome shotgun (WGS) entry which is preliminary data.</text>
</comment>
<dbReference type="Gene3D" id="2.70.98.10">
    <property type="match status" value="1"/>
</dbReference>
<dbReference type="Gene3D" id="2.60.40.10">
    <property type="entry name" value="Immunoglobulins"/>
    <property type="match status" value="2"/>
</dbReference>
<evidence type="ECO:0000256" key="4">
    <source>
        <dbReference type="ARBA" id="ARBA00022801"/>
    </source>
</evidence>
<organism evidence="9 10">
    <name type="scientific">Agromyces kandeliae</name>
    <dbReference type="NCBI Taxonomy" id="2666141"/>
    <lineage>
        <taxon>Bacteria</taxon>
        <taxon>Bacillati</taxon>
        <taxon>Actinomycetota</taxon>
        <taxon>Actinomycetes</taxon>
        <taxon>Micrococcales</taxon>
        <taxon>Microbacteriaceae</taxon>
        <taxon>Agromyces</taxon>
    </lineage>
</organism>
<dbReference type="Pfam" id="PF16353">
    <property type="entry name" value="LacZ_4"/>
    <property type="match status" value="1"/>
</dbReference>
<dbReference type="InterPro" id="IPR032312">
    <property type="entry name" value="LacZ_4"/>
</dbReference>
<dbReference type="PRINTS" id="PR00132">
    <property type="entry name" value="GLHYDRLASE2"/>
</dbReference>
<dbReference type="Gene3D" id="2.60.120.260">
    <property type="entry name" value="Galactose-binding domain-like"/>
    <property type="match status" value="1"/>
</dbReference>
<dbReference type="InterPro" id="IPR006104">
    <property type="entry name" value="Glyco_hydro_2_N"/>
</dbReference>
<dbReference type="GO" id="GO:0004565">
    <property type="term" value="F:beta-galactosidase activity"/>
    <property type="evidence" value="ECO:0007669"/>
    <property type="project" value="UniProtKB-EC"/>
</dbReference>
<dbReference type="PROSITE" id="PS00719">
    <property type="entry name" value="GLYCOSYL_HYDROL_F2_1"/>
    <property type="match status" value="1"/>
</dbReference>
<gene>
    <name evidence="9" type="ORF">GJR97_15990</name>
</gene>
<dbReference type="AlphaFoldDB" id="A0A6L5R5Q2"/>
<dbReference type="InterPro" id="IPR014718">
    <property type="entry name" value="GH-type_carb-bd"/>
</dbReference>
<dbReference type="SUPFAM" id="SSF49785">
    <property type="entry name" value="Galactose-binding domain-like"/>
    <property type="match status" value="1"/>
</dbReference>
<dbReference type="InterPro" id="IPR006103">
    <property type="entry name" value="Glyco_hydro_2_cat"/>
</dbReference>
<dbReference type="InterPro" id="IPR013783">
    <property type="entry name" value="Ig-like_fold"/>
</dbReference>
<keyword evidence="4 7" id="KW-0378">Hydrolase</keyword>
<dbReference type="InterPro" id="IPR008979">
    <property type="entry name" value="Galactose-bd-like_sf"/>
</dbReference>
<dbReference type="InterPro" id="IPR006101">
    <property type="entry name" value="Glyco_hydro_2"/>
</dbReference>
<dbReference type="SUPFAM" id="SSF74650">
    <property type="entry name" value="Galactose mutarotase-like"/>
    <property type="match status" value="1"/>
</dbReference>
<evidence type="ECO:0000256" key="6">
    <source>
        <dbReference type="ARBA" id="ARBA00032230"/>
    </source>
</evidence>
<dbReference type="SUPFAM" id="SSF51445">
    <property type="entry name" value="(Trans)glycosidases"/>
    <property type="match status" value="1"/>
</dbReference>
<accession>A0A6L5R5Q2</accession>
<name>A0A6L5R5Q2_9MICO</name>
<evidence type="ECO:0000256" key="5">
    <source>
        <dbReference type="ARBA" id="ARBA00023295"/>
    </source>
</evidence>
<reference evidence="9 10" key="1">
    <citation type="submission" date="2019-11" db="EMBL/GenBank/DDBJ databases">
        <title>Agromyces kandeliae sp. nov., isolated from mangrove soil.</title>
        <authorList>
            <person name="Wang R."/>
        </authorList>
    </citation>
    <scope>NUCLEOTIDE SEQUENCE [LARGE SCALE GENOMIC DNA]</scope>
    <source>
        <strain evidence="9 10">Q22</strain>
    </source>
</reference>
<dbReference type="EC" id="3.2.1.23" evidence="3 7"/>
<dbReference type="Pfam" id="PF02929">
    <property type="entry name" value="Bgal_small_N"/>
    <property type="match status" value="1"/>
</dbReference>
<dbReference type="Proteomes" id="UP000476511">
    <property type="component" value="Unassembled WGS sequence"/>
</dbReference>
<evidence type="ECO:0000256" key="2">
    <source>
        <dbReference type="ARBA" id="ARBA00007401"/>
    </source>
</evidence>
<dbReference type="GO" id="GO:0005990">
    <property type="term" value="P:lactose catabolic process"/>
    <property type="evidence" value="ECO:0007669"/>
    <property type="project" value="TreeGrafter"/>
</dbReference>
<dbReference type="InterPro" id="IPR036156">
    <property type="entry name" value="Beta-gal/glucu_dom_sf"/>
</dbReference>
<evidence type="ECO:0000256" key="3">
    <source>
        <dbReference type="ARBA" id="ARBA00012756"/>
    </source>
</evidence>
<dbReference type="Gene3D" id="3.20.20.80">
    <property type="entry name" value="Glycosidases"/>
    <property type="match status" value="1"/>
</dbReference>
<evidence type="ECO:0000313" key="9">
    <source>
        <dbReference type="EMBL" id="MRX45215.1"/>
    </source>
</evidence>
<evidence type="ECO:0000313" key="10">
    <source>
        <dbReference type="Proteomes" id="UP000476511"/>
    </source>
</evidence>
<protein>
    <recommendedName>
        <fullName evidence="3 7">Beta-galactosidase</fullName>
        <ecNumber evidence="3 7">3.2.1.23</ecNumber>
    </recommendedName>
    <alternativeName>
        <fullName evidence="6 7">Lactase</fullName>
    </alternativeName>
</protein>
<dbReference type="SMART" id="SM01038">
    <property type="entry name" value="Bgal_small_N"/>
    <property type="match status" value="1"/>
</dbReference>
<dbReference type="PANTHER" id="PTHR46323:SF2">
    <property type="entry name" value="BETA-GALACTOSIDASE"/>
    <property type="match status" value="1"/>
</dbReference>
<evidence type="ECO:0000259" key="8">
    <source>
        <dbReference type="SMART" id="SM01038"/>
    </source>
</evidence>
<evidence type="ECO:0000256" key="7">
    <source>
        <dbReference type="RuleBase" id="RU361154"/>
    </source>
</evidence>
<dbReference type="Pfam" id="PF02836">
    <property type="entry name" value="Glyco_hydro_2_C"/>
    <property type="match status" value="1"/>
</dbReference>
<proteinExistence type="inferred from homology"/>
<dbReference type="SUPFAM" id="SSF49303">
    <property type="entry name" value="beta-Galactosidase/glucuronidase domain"/>
    <property type="match status" value="2"/>
</dbReference>
<dbReference type="Pfam" id="PF00703">
    <property type="entry name" value="Glyco_hydro_2"/>
    <property type="match status" value="1"/>
</dbReference>
<dbReference type="GO" id="GO:0009341">
    <property type="term" value="C:beta-galactosidase complex"/>
    <property type="evidence" value="ECO:0007669"/>
    <property type="project" value="InterPro"/>
</dbReference>
<sequence length="990" mass="108717">MKRETMRAVRRPADMPLDGTWDFQLLPTPDAQHSDAWETAEVPSLWTMSSPQDRPFYTNVPMPFDEMPPTVPADNPTGLYRRLVALRPEPGTRIILHVGAAEGQLTVTVNGHAYAPSTDSHLEADFDITDVAVDGDNTIELAVAKWSEESYLEDQDQWWQSGISRSVWISIVPEIRIADVVVHADWDHERAIGSLRLDVETAGLAQRRDGGYKVRVEAAEHTAEADIAARVAAPTLPKPAKERDSRPAPMLPDDVMDLLSIKAASAPIPTEFRAIPNLGSMAMPTFGIAGTAKAELLDIDVQPWSPERPALYDVRVTLVDPDGADIDAVSLRVGFRTVRIVGSDLLVNGARVLIQGVNRHDIDERTGRVISRDRMLKELSLLKRFNVNAIRTAHYPNDPVFLDLCDEVGFLVVDEADVEAHAFASRIPDDPDYLLPIVERVQRMVLRDRNHPCVIAWSLGNESGHGAAQDAAAAWVRSTDPSRPVHYEGAIATDWHGGRSATDIVAPMYPSFAALEGYANDERTDRPLILCEYAYSQGNSTGGLAEYWRLFETLPALQGGFIWEFTDHALDIEGDGTFRYGGDFDDTAHDGATMLNGIAFSDATPKPAMFEMRGIFSPVRITSDAADALAGTIRVCSRRHFADLSDLAFELRVETRDGAVSSTPISLNLEPGEETALTLPAEVASSLAGDDALALSLSVRTARDAIWAPAGTELSVEQVVLPRTPRPLREAGQPADVTDDGAIAHPLLAAPPELCLWRAMVDNDNSFALDKRFVRSGFFSLTQSSVEVEKTDDATLVTIRYATAWDDEVVHRRRISEVAGGYRIDEEVSLPEGTRDGLRVGVRFELEGRFDDAEWVGLGPWENYPDRHSSALLGRWASSIDDLATPYLIPQENGTRGGVDHLEISGPAGVVTVTSAQPLHVSASRHTLDELEDATHWWQLPDSSRTIVHLDIAHRGVGTALLGPDTQRVHRLAGDHYAWSWELTLTPRTS</sequence>
<feature type="domain" description="Beta galactosidase small chain/" evidence="8">
    <location>
        <begin position="727"/>
        <end position="984"/>
    </location>
</feature>
<keyword evidence="5 7" id="KW-0326">Glycosidase</keyword>
<dbReference type="PANTHER" id="PTHR46323">
    <property type="entry name" value="BETA-GALACTOSIDASE"/>
    <property type="match status" value="1"/>
</dbReference>